<evidence type="ECO:0000256" key="2">
    <source>
        <dbReference type="ARBA" id="ARBA00006493"/>
    </source>
</evidence>
<keyword evidence="4" id="KW-0813">Transport</keyword>
<evidence type="ECO:0000256" key="10">
    <source>
        <dbReference type="ARBA" id="ARBA00023136"/>
    </source>
</evidence>
<evidence type="ECO:0000256" key="6">
    <source>
        <dbReference type="ARBA" id="ARBA00022741"/>
    </source>
</evidence>
<dbReference type="Pfam" id="PF00664">
    <property type="entry name" value="ABC_membrane"/>
    <property type="match status" value="2"/>
</dbReference>
<feature type="transmembrane region" description="Helical" evidence="12">
    <location>
        <begin position="152"/>
        <end position="171"/>
    </location>
</feature>
<dbReference type="PANTHER" id="PTHR43394:SF27">
    <property type="entry name" value="ATP-DEPENDENT TRANSLOCASE ABCB1-LIKE"/>
    <property type="match status" value="1"/>
</dbReference>
<dbReference type="PROSITE" id="PS50893">
    <property type="entry name" value="ABC_TRANSPORTER_2"/>
    <property type="match status" value="2"/>
</dbReference>
<dbReference type="CDD" id="cd18577">
    <property type="entry name" value="ABC_6TM_Pgp_ABCB1_D1_like"/>
    <property type="match status" value="1"/>
</dbReference>
<accession>A0A8H4J3X9</accession>
<keyword evidence="6" id="KW-0547">Nucleotide-binding</keyword>
<proteinExistence type="inferred from homology"/>
<name>A0A8H4J3X9_9PEZI</name>
<feature type="transmembrane region" description="Helical" evidence="12">
    <location>
        <begin position="289"/>
        <end position="307"/>
    </location>
</feature>
<feature type="transmembrane region" description="Helical" evidence="12">
    <location>
        <begin position="923"/>
        <end position="945"/>
    </location>
</feature>
<protein>
    <submittedName>
        <fullName evidence="15">Uncharacterized protein</fullName>
    </submittedName>
</protein>
<dbReference type="PANTHER" id="PTHR43394">
    <property type="entry name" value="ATP-DEPENDENT PERMEASE MDL1, MITOCHONDRIAL"/>
    <property type="match status" value="1"/>
</dbReference>
<dbReference type="Proteomes" id="UP000572817">
    <property type="component" value="Unassembled WGS sequence"/>
</dbReference>
<dbReference type="GO" id="GO:0015421">
    <property type="term" value="F:ABC-type oligopeptide transporter activity"/>
    <property type="evidence" value="ECO:0007669"/>
    <property type="project" value="TreeGrafter"/>
</dbReference>
<dbReference type="FunFam" id="3.40.50.300:FF:000913">
    <property type="entry name" value="ABC multidrug transporter SitT"/>
    <property type="match status" value="1"/>
</dbReference>
<feature type="transmembrane region" description="Helical" evidence="12">
    <location>
        <begin position="177"/>
        <end position="198"/>
    </location>
</feature>
<feature type="domain" description="ABC transmembrane type-1" evidence="14">
    <location>
        <begin position="29"/>
        <end position="319"/>
    </location>
</feature>
<reference evidence="15" key="1">
    <citation type="submission" date="2020-04" db="EMBL/GenBank/DDBJ databases">
        <title>Genome Assembly and Annotation of Botryosphaeria dothidea sdau 11-99, a Latent Pathogen of Apple Fruit Ring Rot in China.</title>
        <authorList>
            <person name="Yu C."/>
            <person name="Diao Y."/>
            <person name="Lu Q."/>
            <person name="Zhao J."/>
            <person name="Cui S."/>
            <person name="Peng C."/>
            <person name="He B."/>
            <person name="Liu H."/>
        </authorList>
    </citation>
    <scope>NUCLEOTIDE SEQUENCE [LARGE SCALE GENOMIC DNA]</scope>
    <source>
        <strain evidence="15">Sdau11-99</strain>
    </source>
</reference>
<comment type="similarity">
    <text evidence="2">Belongs to the ABC transporter superfamily. ABCB family. MHC peptide exporter (TC 3.A.1.209) subfamily.</text>
</comment>
<dbReference type="CDD" id="cd18578">
    <property type="entry name" value="ABC_6TM_Pgp_ABCB1_D2_like"/>
    <property type="match status" value="1"/>
</dbReference>
<dbReference type="OrthoDB" id="6500128at2759"/>
<dbReference type="Gene3D" id="1.20.1560.10">
    <property type="entry name" value="ABC transporter type 1, transmembrane domain"/>
    <property type="match status" value="1"/>
</dbReference>
<gene>
    <name evidence="15" type="ORF">GTA08_BOTSDO01787</name>
</gene>
<evidence type="ECO:0000256" key="7">
    <source>
        <dbReference type="ARBA" id="ARBA00022840"/>
    </source>
</evidence>
<evidence type="ECO:0000259" key="14">
    <source>
        <dbReference type="PROSITE" id="PS50929"/>
    </source>
</evidence>
<feature type="transmembrane region" description="Helical" evidence="12">
    <location>
        <begin position="809"/>
        <end position="835"/>
    </location>
</feature>
<keyword evidence="5 12" id="KW-0812">Transmembrane</keyword>
<evidence type="ECO:0000256" key="4">
    <source>
        <dbReference type="ARBA" id="ARBA00022448"/>
    </source>
</evidence>
<feature type="domain" description="ABC transporter" evidence="13">
    <location>
        <begin position="354"/>
        <end position="599"/>
    </location>
</feature>
<organism evidence="15 16">
    <name type="scientific">Botryosphaeria dothidea</name>
    <dbReference type="NCBI Taxonomy" id="55169"/>
    <lineage>
        <taxon>Eukaryota</taxon>
        <taxon>Fungi</taxon>
        <taxon>Dikarya</taxon>
        <taxon>Ascomycota</taxon>
        <taxon>Pezizomycotina</taxon>
        <taxon>Dothideomycetes</taxon>
        <taxon>Dothideomycetes incertae sedis</taxon>
        <taxon>Botryosphaeriales</taxon>
        <taxon>Botryosphaeriaceae</taxon>
        <taxon>Botryosphaeria</taxon>
    </lineage>
</organism>
<dbReference type="Pfam" id="PF00005">
    <property type="entry name" value="ABC_tran"/>
    <property type="match status" value="2"/>
</dbReference>
<feature type="transmembrane region" description="Helical" evidence="12">
    <location>
        <begin position="255"/>
        <end position="277"/>
    </location>
</feature>
<dbReference type="PROSITE" id="PS50929">
    <property type="entry name" value="ABC_TM1F"/>
    <property type="match status" value="2"/>
</dbReference>
<dbReference type="InterPro" id="IPR003593">
    <property type="entry name" value="AAA+_ATPase"/>
</dbReference>
<feature type="transmembrane region" description="Helical" evidence="12">
    <location>
        <begin position="76"/>
        <end position="101"/>
    </location>
</feature>
<dbReference type="SUPFAM" id="SSF90123">
    <property type="entry name" value="ABC transporter transmembrane region"/>
    <property type="match status" value="2"/>
</dbReference>
<feature type="region of interest" description="Disordered" evidence="11">
    <location>
        <begin position="599"/>
        <end position="618"/>
    </location>
</feature>
<dbReference type="GO" id="GO:0090374">
    <property type="term" value="P:oligopeptide export from mitochondrion"/>
    <property type="evidence" value="ECO:0007669"/>
    <property type="project" value="TreeGrafter"/>
</dbReference>
<dbReference type="Gene3D" id="3.40.50.300">
    <property type="entry name" value="P-loop containing nucleotide triphosphate hydrolases"/>
    <property type="match status" value="2"/>
</dbReference>
<dbReference type="GO" id="GO:0005743">
    <property type="term" value="C:mitochondrial inner membrane"/>
    <property type="evidence" value="ECO:0007669"/>
    <property type="project" value="TreeGrafter"/>
</dbReference>
<evidence type="ECO:0000256" key="5">
    <source>
        <dbReference type="ARBA" id="ARBA00022692"/>
    </source>
</evidence>
<feature type="transmembrane region" description="Helical" evidence="12">
    <location>
        <begin position="742"/>
        <end position="765"/>
    </location>
</feature>
<keyword evidence="10 12" id="KW-0472">Membrane</keyword>
<evidence type="ECO:0000313" key="15">
    <source>
        <dbReference type="EMBL" id="KAF4310353.1"/>
    </source>
</evidence>
<keyword evidence="8" id="KW-1278">Translocase</keyword>
<dbReference type="EMBL" id="WWBZ02000016">
    <property type="protein sequence ID" value="KAF4310353.1"/>
    <property type="molecule type" value="Genomic_DNA"/>
</dbReference>
<dbReference type="InterPro" id="IPR039421">
    <property type="entry name" value="Type_1_exporter"/>
</dbReference>
<dbReference type="PROSITE" id="PS00211">
    <property type="entry name" value="ABC_TRANSPORTER_1"/>
    <property type="match status" value="2"/>
</dbReference>
<dbReference type="GO" id="GO:0012505">
    <property type="term" value="C:endomembrane system"/>
    <property type="evidence" value="ECO:0007669"/>
    <property type="project" value="UniProtKB-SubCell"/>
</dbReference>
<evidence type="ECO:0000259" key="13">
    <source>
        <dbReference type="PROSITE" id="PS50893"/>
    </source>
</evidence>
<evidence type="ECO:0000313" key="16">
    <source>
        <dbReference type="Proteomes" id="UP000572817"/>
    </source>
</evidence>
<dbReference type="InterPro" id="IPR017871">
    <property type="entry name" value="ABC_transporter-like_CS"/>
</dbReference>
<dbReference type="GO" id="GO:0016887">
    <property type="term" value="F:ATP hydrolysis activity"/>
    <property type="evidence" value="ECO:0007669"/>
    <property type="project" value="InterPro"/>
</dbReference>
<evidence type="ECO:0000256" key="3">
    <source>
        <dbReference type="ARBA" id="ARBA00007577"/>
    </source>
</evidence>
<feature type="compositionally biased region" description="Basic and acidic residues" evidence="11">
    <location>
        <begin position="601"/>
        <end position="612"/>
    </location>
</feature>
<sequence>MGKDGQKNNGGLWELVRSTTTLADVVFLILGTVAAIISGALNPIMTIVYGSLAGTFRDFIQGTSSADSLRDKVSELALYFVFLAIAQFVSSYIATVIFPCAGERIVQRLREQYLRAILRQEMAFFDVLGAGELTTRITSDATLVQEALSGKASLFLSAASMFVTAIIVSFVRNWKLALIMCSVVVAIVGVMSTGSAVVTKFALAQIGAYGEAASLAQEALSSVKQVKALGIQQKLASRYEGHLGGVRSLGLRVRIAAALMIGAMMGAIHLSYGLALWQGVALTARNEANLSQIVTILLAVVMGAFALGNVAPHAQAFATGVAAARKLQDTISRTNPFDPFSNEGLKPLKVSGHLQFCDVRLCYSSRPTAPALDGLSFEAPAGSTVALVGPSGSGKSTVVSLLERFYEPTGGQVLLDGNNISALNLRWLRSNLRLVSQEPTLFDATVFENIRLGLAGTRHEDASTDEVRRLVHAAAHKALAYNFISTLPDGFDTMVGESGSLLSGGQRQRIAIARAIVSDPPILILDEATAALDSQTERGVQDALDAAADGRTSIVVAHRLSTIVGADRIVVIDKGRVVEQGTHADLMQQGGMYHDLVSEQQRARATEEAIENHDDDQEDLLDEKKELHTKADVDQLDSADTSSIDTERPLTTRRVMALIMSLSTPEWRLALLGLFCSAIAGLTAPVYVQTLIHTHSSPIFCELTSPPTHSQAVFFAQSLSELSLPHSSPASLVSSMDFWCRMYLMLGIVALFAWLCQGACFAVCTERLVWRARARAFRAMLDQRVAFFDRPENGSGALVAFLADGATELAMLGGATLGTLLTATVTLLGGVVLALAVGWKLALVCSATIPFVLGCGWLRLKCLSLLESRSREAYRASAQYACEAASAIRTVASLTLERHVWQRYHASLSTQRRRSFRSTLRSAALYALSQSVIFLCAGLAFWYGGQLLASSNDAYTVLQFFVCFAAVVAGAQSAGAILSYTPDISKATAAARRLATLLDAAPGVETAHCSCVAAAIDGDVELRDVHFTYPGRREPVLRGINMSVRRGQFVALVGASGSGKSTVIGLLERFFEPSAGAVLVDGRPVTELDVSEYRRSLALVGQDLVLYSGTIRDNIILARPEEEGAGAVSQADIDEACKKACIYDFICSLPDGFDTFVGNRGCMLSGGQKQRIAIARALLRDPRVLLLDEATSALDAQSEQVVQAALDSAAKGRTTIAVAHRLSSIRNAERIHVFDQGRIVESGVHDELMERGGAYYELARLQGLE</sequence>
<feature type="transmembrane region" description="Helical" evidence="12">
    <location>
        <begin position="957"/>
        <end position="978"/>
    </location>
</feature>
<dbReference type="InterPro" id="IPR036640">
    <property type="entry name" value="ABC1_TM_sf"/>
</dbReference>
<dbReference type="InterPro" id="IPR027417">
    <property type="entry name" value="P-loop_NTPase"/>
</dbReference>
<feature type="domain" description="ABC transmembrane type-1" evidence="14">
    <location>
        <begin position="669"/>
        <end position="986"/>
    </location>
</feature>
<dbReference type="SUPFAM" id="SSF52540">
    <property type="entry name" value="P-loop containing nucleoside triphosphate hydrolases"/>
    <property type="match status" value="2"/>
</dbReference>
<evidence type="ECO:0000256" key="12">
    <source>
        <dbReference type="SAM" id="Phobius"/>
    </source>
</evidence>
<feature type="domain" description="ABC transporter" evidence="13">
    <location>
        <begin position="1020"/>
        <end position="1261"/>
    </location>
</feature>
<dbReference type="CDD" id="cd03249">
    <property type="entry name" value="ABC_MTABC3_MDL1_MDL2"/>
    <property type="match status" value="2"/>
</dbReference>
<keyword evidence="16" id="KW-1185">Reference proteome</keyword>
<feature type="transmembrane region" description="Helical" evidence="12">
    <location>
        <begin position="21"/>
        <end position="41"/>
    </location>
</feature>
<keyword evidence="7" id="KW-0067">ATP-binding</keyword>
<dbReference type="AlphaFoldDB" id="A0A8H4J3X9"/>
<evidence type="ECO:0000256" key="8">
    <source>
        <dbReference type="ARBA" id="ARBA00022967"/>
    </source>
</evidence>
<comment type="subcellular location">
    <subcellularLocation>
        <location evidence="1">Endomembrane system</location>
        <topology evidence="1">Multi-pass membrane protein</topology>
    </subcellularLocation>
</comment>
<feature type="transmembrane region" description="Helical" evidence="12">
    <location>
        <begin position="841"/>
        <end position="860"/>
    </location>
</feature>
<evidence type="ECO:0000256" key="1">
    <source>
        <dbReference type="ARBA" id="ARBA00004127"/>
    </source>
</evidence>
<keyword evidence="9 12" id="KW-1133">Transmembrane helix</keyword>
<comment type="similarity">
    <text evidence="3">Belongs to the ABC transporter superfamily. ABCB family. Multidrug resistance exporter (TC 3.A.1.201) subfamily.</text>
</comment>
<dbReference type="InterPro" id="IPR003439">
    <property type="entry name" value="ABC_transporter-like_ATP-bd"/>
</dbReference>
<dbReference type="InterPro" id="IPR011527">
    <property type="entry name" value="ABC1_TM_dom"/>
</dbReference>
<dbReference type="GO" id="GO:0005524">
    <property type="term" value="F:ATP binding"/>
    <property type="evidence" value="ECO:0007669"/>
    <property type="project" value="UniProtKB-KW"/>
</dbReference>
<comment type="caution">
    <text evidence="15">The sequence shown here is derived from an EMBL/GenBank/DDBJ whole genome shotgun (WGS) entry which is preliminary data.</text>
</comment>
<dbReference type="SMART" id="SM00382">
    <property type="entry name" value="AAA"/>
    <property type="match status" value="2"/>
</dbReference>
<dbReference type="FunFam" id="3.40.50.300:FF:000140">
    <property type="entry name" value="Lipid A export ATP-binding/permease protein MsbA"/>
    <property type="match status" value="1"/>
</dbReference>
<evidence type="ECO:0000256" key="9">
    <source>
        <dbReference type="ARBA" id="ARBA00022989"/>
    </source>
</evidence>
<evidence type="ECO:0000256" key="11">
    <source>
        <dbReference type="SAM" id="MobiDB-lite"/>
    </source>
</evidence>
<feature type="transmembrane region" description="Helical" evidence="12">
    <location>
        <begin position="669"/>
        <end position="688"/>
    </location>
</feature>